<evidence type="ECO:0000313" key="3">
    <source>
        <dbReference type="Proteomes" id="UP000565441"/>
    </source>
</evidence>
<dbReference type="PANTHER" id="PTHR43415:SF3">
    <property type="entry name" value="GNAT-FAMILY ACETYLTRANSFERASE"/>
    <property type="match status" value="1"/>
</dbReference>
<dbReference type="Gene3D" id="3.40.630.30">
    <property type="match status" value="1"/>
</dbReference>
<proteinExistence type="predicted"/>
<accession>A0A8H5HGC4</accession>
<evidence type="ECO:0000313" key="2">
    <source>
        <dbReference type="EMBL" id="KAF5382485.1"/>
    </source>
</evidence>
<sequence length="184" mass="21418">MFTTDRLRFRAYLATDLDDLLGLYNDPRVVTWITEGPIVPVNVDRFDNIMKMVKESIMFCIVEEIDSSLFVGFSAILPEKEPKNRNATFGIAILPKFWHKGYGQEIGNFMVDYAFQHLASHRVSLTVFEGNERAITLYKRIGFVEEGRTRKLVWIDGGWRDLIHMGILDDEWILLKKDAREKSR</sequence>
<name>A0A8H5HGC4_9AGAR</name>
<dbReference type="OrthoDB" id="630895at2759"/>
<dbReference type="PROSITE" id="PS51186">
    <property type="entry name" value="GNAT"/>
    <property type="match status" value="1"/>
</dbReference>
<gene>
    <name evidence="2" type="ORF">D9615_002996</name>
</gene>
<dbReference type="InterPro" id="IPR000182">
    <property type="entry name" value="GNAT_dom"/>
</dbReference>
<comment type="caution">
    <text evidence="2">The sequence shown here is derived from an EMBL/GenBank/DDBJ whole genome shotgun (WGS) entry which is preliminary data.</text>
</comment>
<feature type="domain" description="N-acetyltransferase" evidence="1">
    <location>
        <begin position="7"/>
        <end position="170"/>
    </location>
</feature>
<evidence type="ECO:0000259" key="1">
    <source>
        <dbReference type="PROSITE" id="PS51186"/>
    </source>
</evidence>
<dbReference type="Proteomes" id="UP000565441">
    <property type="component" value="Unassembled WGS sequence"/>
</dbReference>
<dbReference type="SUPFAM" id="SSF55729">
    <property type="entry name" value="Acyl-CoA N-acyltransferases (Nat)"/>
    <property type="match status" value="1"/>
</dbReference>
<organism evidence="2 3">
    <name type="scientific">Tricholomella constricta</name>
    <dbReference type="NCBI Taxonomy" id="117010"/>
    <lineage>
        <taxon>Eukaryota</taxon>
        <taxon>Fungi</taxon>
        <taxon>Dikarya</taxon>
        <taxon>Basidiomycota</taxon>
        <taxon>Agaricomycotina</taxon>
        <taxon>Agaricomycetes</taxon>
        <taxon>Agaricomycetidae</taxon>
        <taxon>Agaricales</taxon>
        <taxon>Tricholomatineae</taxon>
        <taxon>Lyophyllaceae</taxon>
        <taxon>Tricholomella</taxon>
    </lineage>
</organism>
<dbReference type="EMBL" id="JAACJP010000008">
    <property type="protein sequence ID" value="KAF5382485.1"/>
    <property type="molecule type" value="Genomic_DNA"/>
</dbReference>
<dbReference type="Pfam" id="PF13302">
    <property type="entry name" value="Acetyltransf_3"/>
    <property type="match status" value="1"/>
</dbReference>
<protein>
    <recommendedName>
        <fullName evidence="1">N-acetyltransferase domain-containing protein</fullName>
    </recommendedName>
</protein>
<reference evidence="2 3" key="1">
    <citation type="journal article" date="2020" name="ISME J.">
        <title>Uncovering the hidden diversity of litter-decomposition mechanisms in mushroom-forming fungi.</title>
        <authorList>
            <person name="Floudas D."/>
            <person name="Bentzer J."/>
            <person name="Ahren D."/>
            <person name="Johansson T."/>
            <person name="Persson P."/>
            <person name="Tunlid A."/>
        </authorList>
    </citation>
    <scope>NUCLEOTIDE SEQUENCE [LARGE SCALE GENOMIC DNA]</scope>
    <source>
        <strain evidence="2 3">CBS 661.87</strain>
    </source>
</reference>
<dbReference type="GO" id="GO:0016747">
    <property type="term" value="F:acyltransferase activity, transferring groups other than amino-acyl groups"/>
    <property type="evidence" value="ECO:0007669"/>
    <property type="project" value="InterPro"/>
</dbReference>
<keyword evidence="3" id="KW-1185">Reference proteome</keyword>
<dbReference type="PANTHER" id="PTHR43415">
    <property type="entry name" value="SPERMIDINE N(1)-ACETYLTRANSFERASE"/>
    <property type="match status" value="1"/>
</dbReference>
<dbReference type="AlphaFoldDB" id="A0A8H5HGC4"/>
<dbReference type="InterPro" id="IPR016181">
    <property type="entry name" value="Acyl_CoA_acyltransferase"/>
</dbReference>